<evidence type="ECO:0000313" key="15">
    <source>
        <dbReference type="Proteomes" id="UP001451571"/>
    </source>
</evidence>
<feature type="active site" description="Proton acceptor" evidence="12">
    <location>
        <position position="254"/>
    </location>
</feature>
<feature type="binding site" evidence="12">
    <location>
        <position position="250"/>
    </location>
    <ligand>
        <name>K(+)</name>
        <dbReference type="ChEBI" id="CHEBI:29103"/>
    </ligand>
</feature>
<feature type="binding site" evidence="12">
    <location>
        <position position="141"/>
    </location>
    <ligand>
        <name>substrate</name>
    </ligand>
</feature>
<evidence type="ECO:0000256" key="3">
    <source>
        <dbReference type="ARBA" id="ARBA00016943"/>
    </source>
</evidence>
<evidence type="ECO:0000256" key="8">
    <source>
        <dbReference type="ARBA" id="ARBA00022840"/>
    </source>
</evidence>
<comment type="similarity">
    <text evidence="1">Belongs to the carbohydrate kinase pfkB family.</text>
</comment>
<sequence>MKKKILIIGSLNVDMVIEMKRMPLVGETVLGTQLNYIPGGKGANQACAAGRLAGDVMMLGCVGEDEFGDIQNNSLSENGVDTGCFKRSKTQKTGTASIYVDENGSNSIVVVAGANQECDVSYLQEHDDAIKACDYVILQMEIPYEAIFYAVKRAKELGKTVILNPAPAPDSLPDEILARLDYITPNETELMKLCGRSGETLEDFIEGAGALLQKGVKNVLVTLGERGALLVNESMTEIFPTRKVVSVDTTAAGDCFNGAFVVALAEGKGQKEAVTFANAASSIAVTRNGAQTSIPSREETDEVLKSMSI</sequence>
<evidence type="ECO:0000256" key="2">
    <source>
        <dbReference type="ARBA" id="ARBA00012035"/>
    </source>
</evidence>
<dbReference type="Pfam" id="PF00294">
    <property type="entry name" value="PfkB"/>
    <property type="match status" value="1"/>
</dbReference>
<comment type="cofactor">
    <cofactor evidence="12">
        <name>Mg(2+)</name>
        <dbReference type="ChEBI" id="CHEBI:18420"/>
    </cofactor>
    <text evidence="12">Requires a divalent cation, most likely magnesium in vivo, as an electrophilic catalyst to aid phosphoryl group transfer. It is the chelate of the metal and the nucleotide that is the actual substrate.</text>
</comment>
<dbReference type="EC" id="2.7.1.15" evidence="2 12"/>
<dbReference type="Gene3D" id="3.40.1190.20">
    <property type="match status" value="1"/>
</dbReference>
<feature type="binding site" evidence="12">
    <location>
        <position position="278"/>
    </location>
    <ligand>
        <name>ATP</name>
        <dbReference type="ChEBI" id="CHEBI:30616"/>
    </ligand>
</feature>
<evidence type="ECO:0000256" key="9">
    <source>
        <dbReference type="ARBA" id="ARBA00022842"/>
    </source>
</evidence>
<evidence type="ECO:0000256" key="12">
    <source>
        <dbReference type="HAMAP-Rule" id="MF_01987"/>
    </source>
</evidence>
<comment type="subcellular location">
    <subcellularLocation>
        <location evidence="12">Cytoplasm</location>
    </subcellularLocation>
</comment>
<feature type="binding site" evidence="12">
    <location>
        <begin position="253"/>
        <end position="254"/>
    </location>
    <ligand>
        <name>ATP</name>
        <dbReference type="ChEBI" id="CHEBI:30616"/>
    </ligand>
</feature>
<dbReference type="CDD" id="cd01174">
    <property type="entry name" value="ribokinase"/>
    <property type="match status" value="1"/>
</dbReference>
<evidence type="ECO:0000256" key="4">
    <source>
        <dbReference type="ARBA" id="ARBA00022679"/>
    </source>
</evidence>
<dbReference type="RefSeq" id="WP_342758657.1">
    <property type="nucleotide sequence ID" value="NZ_CP146256.1"/>
</dbReference>
<keyword evidence="11 12" id="KW-0119">Carbohydrate metabolism</keyword>
<dbReference type="InterPro" id="IPR011877">
    <property type="entry name" value="Ribokinase"/>
</dbReference>
<reference evidence="14 15" key="1">
    <citation type="submission" date="2024-02" db="EMBL/GenBank/DDBJ databases">
        <title>Bacterial strain from lacustrine sediment.</title>
        <authorList>
            <person name="Petit C."/>
            <person name="Fadhlaoui K."/>
        </authorList>
    </citation>
    <scope>NUCLEOTIDE SEQUENCE [LARGE SCALE GENOMIC DNA]</scope>
    <source>
        <strain evidence="14 15">IPX-CK</strain>
    </source>
</reference>
<dbReference type="PANTHER" id="PTHR10584:SF166">
    <property type="entry name" value="RIBOKINASE"/>
    <property type="match status" value="1"/>
</dbReference>
<evidence type="ECO:0000256" key="1">
    <source>
        <dbReference type="ARBA" id="ARBA00005380"/>
    </source>
</evidence>
<dbReference type="InterPro" id="IPR002139">
    <property type="entry name" value="Ribo/fructo_kinase"/>
</dbReference>
<dbReference type="PANTHER" id="PTHR10584">
    <property type="entry name" value="SUGAR KINASE"/>
    <property type="match status" value="1"/>
</dbReference>
<feature type="binding site" evidence="12">
    <location>
        <begin position="222"/>
        <end position="227"/>
    </location>
    <ligand>
        <name>ATP</name>
        <dbReference type="ChEBI" id="CHEBI:30616"/>
    </ligand>
</feature>
<evidence type="ECO:0000313" key="14">
    <source>
        <dbReference type="EMBL" id="XAH75094.1"/>
    </source>
</evidence>
<dbReference type="Proteomes" id="UP001451571">
    <property type="component" value="Chromosome"/>
</dbReference>
<dbReference type="HAMAP" id="MF_01987">
    <property type="entry name" value="Ribokinase"/>
    <property type="match status" value="1"/>
</dbReference>
<comment type="activity regulation">
    <text evidence="12">Activated by a monovalent cation that binds near, but not in, the active site. The most likely occupant of the site in vivo is potassium. Ion binding induces a conformational change that may alter substrate affinity.</text>
</comment>
<feature type="binding site" evidence="12">
    <location>
        <position position="287"/>
    </location>
    <ligand>
        <name>K(+)</name>
        <dbReference type="ChEBI" id="CHEBI:29103"/>
    </ligand>
</feature>
<dbReference type="InterPro" id="IPR029056">
    <property type="entry name" value="Ribokinase-like"/>
</dbReference>
<evidence type="ECO:0000256" key="7">
    <source>
        <dbReference type="ARBA" id="ARBA00022777"/>
    </source>
</evidence>
<feature type="binding site" evidence="12">
    <location>
        <position position="284"/>
    </location>
    <ligand>
        <name>K(+)</name>
        <dbReference type="ChEBI" id="CHEBI:29103"/>
    </ligand>
</feature>
<feature type="binding site" evidence="12">
    <location>
        <position position="289"/>
    </location>
    <ligand>
        <name>K(+)</name>
        <dbReference type="ChEBI" id="CHEBI:29103"/>
    </ligand>
</feature>
<dbReference type="InterPro" id="IPR011611">
    <property type="entry name" value="PfkB_dom"/>
</dbReference>
<keyword evidence="7 12" id="KW-0418">Kinase</keyword>
<dbReference type="NCBIfam" id="TIGR02152">
    <property type="entry name" value="D_ribokin_bact"/>
    <property type="match status" value="1"/>
</dbReference>
<keyword evidence="9 12" id="KW-0460">Magnesium</keyword>
<dbReference type="InterPro" id="IPR002173">
    <property type="entry name" value="Carboh/pur_kinase_PfkB_CS"/>
</dbReference>
<dbReference type="SUPFAM" id="SSF53613">
    <property type="entry name" value="Ribokinase-like"/>
    <property type="match status" value="1"/>
</dbReference>
<feature type="binding site" evidence="12">
    <location>
        <position position="248"/>
    </location>
    <ligand>
        <name>K(+)</name>
        <dbReference type="ChEBI" id="CHEBI:29103"/>
    </ligand>
</feature>
<evidence type="ECO:0000256" key="6">
    <source>
        <dbReference type="ARBA" id="ARBA00022741"/>
    </source>
</evidence>
<keyword evidence="12" id="KW-0963">Cytoplasm</keyword>
<keyword evidence="8 12" id="KW-0067">ATP-binding</keyword>
<comment type="function">
    <text evidence="12">Catalyzes the phosphorylation of ribose at O-5 in a reaction requiring ATP and magnesium. The resulting D-ribose-5-phosphate can then be used either for sythesis of nucleotides, histidine, and tryptophan, or as a component of the pentose phosphate pathway.</text>
</comment>
<keyword evidence="4 12" id="KW-0808">Transferase</keyword>
<comment type="similarity">
    <text evidence="12">Belongs to the carbohydrate kinase PfkB family. Ribokinase subfamily.</text>
</comment>
<feature type="binding site" evidence="12">
    <location>
        <begin position="40"/>
        <end position="44"/>
    </location>
    <ligand>
        <name>substrate</name>
    </ligand>
</feature>
<keyword evidence="15" id="KW-1185">Reference proteome</keyword>
<name>A0ABZ3EZZ7_9FIRM</name>
<keyword evidence="10 12" id="KW-0630">Potassium</keyword>
<accession>A0ABZ3EZZ7</accession>
<protein>
    <recommendedName>
        <fullName evidence="3 12">Ribokinase</fullName>
        <shortName evidence="12">RK</shortName>
        <ecNumber evidence="2 12">2.7.1.15</ecNumber>
    </recommendedName>
</protein>
<gene>
    <name evidence="12 14" type="primary">rbsK</name>
    <name evidence="14" type="ORF">V6984_04780</name>
</gene>
<proteinExistence type="inferred from homology"/>
<comment type="caution">
    <text evidence="12">Lacks conserved residue(s) required for the propagation of feature annotation.</text>
</comment>
<keyword evidence="6 12" id="KW-0547">Nucleotide-binding</keyword>
<feature type="domain" description="Carbohydrate kinase PfkB" evidence="13">
    <location>
        <begin position="3"/>
        <end position="296"/>
    </location>
</feature>
<evidence type="ECO:0000259" key="13">
    <source>
        <dbReference type="Pfam" id="PF00294"/>
    </source>
</evidence>
<comment type="pathway">
    <text evidence="12">Carbohydrate metabolism; D-ribose degradation; D-ribose 5-phosphate from beta-D-ribopyranose: step 2/2.</text>
</comment>
<dbReference type="PROSITE" id="PS00584">
    <property type="entry name" value="PFKB_KINASES_2"/>
    <property type="match status" value="1"/>
</dbReference>
<comment type="subunit">
    <text evidence="12">Homodimer.</text>
</comment>
<evidence type="ECO:0000256" key="5">
    <source>
        <dbReference type="ARBA" id="ARBA00022723"/>
    </source>
</evidence>
<feature type="binding site" evidence="12">
    <location>
        <position position="293"/>
    </location>
    <ligand>
        <name>K(+)</name>
        <dbReference type="ChEBI" id="CHEBI:29103"/>
    </ligand>
</feature>
<dbReference type="GO" id="GO:0004747">
    <property type="term" value="F:ribokinase activity"/>
    <property type="evidence" value="ECO:0007669"/>
    <property type="project" value="UniProtKB-EC"/>
</dbReference>
<evidence type="ECO:0000256" key="11">
    <source>
        <dbReference type="ARBA" id="ARBA00023277"/>
    </source>
</evidence>
<keyword evidence="5 12" id="KW-0479">Metal-binding</keyword>
<evidence type="ECO:0000256" key="10">
    <source>
        <dbReference type="ARBA" id="ARBA00022958"/>
    </source>
</evidence>
<comment type="catalytic activity">
    <reaction evidence="12">
        <text>D-ribose + ATP = D-ribose 5-phosphate + ADP + H(+)</text>
        <dbReference type="Rhea" id="RHEA:13697"/>
        <dbReference type="ChEBI" id="CHEBI:15378"/>
        <dbReference type="ChEBI" id="CHEBI:30616"/>
        <dbReference type="ChEBI" id="CHEBI:47013"/>
        <dbReference type="ChEBI" id="CHEBI:78346"/>
        <dbReference type="ChEBI" id="CHEBI:456216"/>
        <dbReference type="EC" id="2.7.1.15"/>
    </reaction>
</comment>
<feature type="binding site" evidence="12">
    <location>
        <begin position="12"/>
        <end position="14"/>
    </location>
    <ligand>
        <name>substrate</name>
    </ligand>
</feature>
<feature type="binding site" evidence="12">
    <location>
        <position position="254"/>
    </location>
    <ligand>
        <name>substrate</name>
    </ligand>
</feature>
<feature type="binding site" evidence="12">
    <location>
        <position position="186"/>
    </location>
    <ligand>
        <name>ATP</name>
        <dbReference type="ChEBI" id="CHEBI:30616"/>
    </ligand>
</feature>
<dbReference type="EMBL" id="CP146256">
    <property type="protein sequence ID" value="XAH75094.1"/>
    <property type="molecule type" value="Genomic_DNA"/>
</dbReference>
<organism evidence="14 15">
    <name type="scientific">Kineothrix sedimenti</name>
    <dbReference type="NCBI Taxonomy" id="3123317"/>
    <lineage>
        <taxon>Bacteria</taxon>
        <taxon>Bacillati</taxon>
        <taxon>Bacillota</taxon>
        <taxon>Clostridia</taxon>
        <taxon>Lachnospirales</taxon>
        <taxon>Lachnospiraceae</taxon>
        <taxon>Kineothrix</taxon>
    </lineage>
</organism>
<dbReference type="PRINTS" id="PR00990">
    <property type="entry name" value="RIBOKINASE"/>
</dbReference>